<dbReference type="PANTHER" id="PTHR33393:SF13">
    <property type="entry name" value="PGA BIOSYNTHESIS PROTEIN CAPA"/>
    <property type="match status" value="1"/>
</dbReference>
<organism evidence="5 6">
    <name type="scientific">Roseburia inulinivorans DSM 16841</name>
    <dbReference type="NCBI Taxonomy" id="622312"/>
    <lineage>
        <taxon>Bacteria</taxon>
        <taxon>Bacillati</taxon>
        <taxon>Bacillota</taxon>
        <taxon>Clostridia</taxon>
        <taxon>Lachnospirales</taxon>
        <taxon>Lachnospiraceae</taxon>
        <taxon>Roseburia</taxon>
    </lineage>
</organism>
<dbReference type="Proteomes" id="UP000003561">
    <property type="component" value="Unassembled WGS sequence"/>
</dbReference>
<evidence type="ECO:0000256" key="3">
    <source>
        <dbReference type="SAM" id="Phobius"/>
    </source>
</evidence>
<evidence type="ECO:0000313" key="6">
    <source>
        <dbReference type="Proteomes" id="UP000003561"/>
    </source>
</evidence>
<feature type="transmembrane region" description="Helical" evidence="3">
    <location>
        <begin position="7"/>
        <end position="26"/>
    </location>
</feature>
<comment type="caution">
    <text evidence="5">The sequence shown here is derived from an EMBL/GenBank/DDBJ whole genome shotgun (WGS) entry which is preliminary data.</text>
</comment>
<keyword evidence="3" id="KW-0812">Transmembrane</keyword>
<protein>
    <submittedName>
        <fullName evidence="5">Bacterial capsule synthesis protein</fullName>
    </submittedName>
</protein>
<keyword evidence="3" id="KW-1133">Transmembrane helix</keyword>
<proteinExistence type="inferred from homology"/>
<dbReference type="SUPFAM" id="SSF56300">
    <property type="entry name" value="Metallo-dependent phosphatases"/>
    <property type="match status" value="1"/>
</dbReference>
<dbReference type="InterPro" id="IPR019079">
    <property type="entry name" value="Capsule_synth_CapA"/>
</dbReference>
<sequence>MGKRTRIVLYALSLVTMLAMVTLIIFSHGRQSGEPAKDVLSETDISSTEEPVQIPEAEESEETEAADGQNRIQNDTEQEEADIAGGETDKQAEAGNTEGDGSTTLIFAGDVLFANAFKSNYDAGGIEKVIEPQLLQELQDADIFMVNNEFPFSNRGEPMEDKQFTFCCDPKYVKALNEMGVDIVSLANNHTLDYGRDALSDTFTTLDGAGILYAGAGETKERAYELQIIEKNGKNLDFLRHPAWCRNQTGKWKSGHREC</sequence>
<dbReference type="RefSeq" id="WP_007887663.1">
    <property type="nucleotide sequence ID" value="NZ_ACFY01000110.1"/>
</dbReference>
<reference evidence="5 6" key="1">
    <citation type="submission" date="2009-02" db="EMBL/GenBank/DDBJ databases">
        <authorList>
            <person name="Fulton L."/>
            <person name="Clifton S."/>
            <person name="Fulton B."/>
            <person name="Xu J."/>
            <person name="Minx P."/>
            <person name="Pepin K.H."/>
            <person name="Johnson M."/>
            <person name="Bhonagiri V."/>
            <person name="Nash W.E."/>
            <person name="Mardis E.R."/>
            <person name="Wilson R.K."/>
        </authorList>
    </citation>
    <scope>NUCLEOTIDE SEQUENCE [LARGE SCALE GENOMIC DNA]</scope>
    <source>
        <strain evidence="5 6">DSM 16841</strain>
    </source>
</reference>
<feature type="region of interest" description="Disordered" evidence="2">
    <location>
        <begin position="33"/>
        <end position="98"/>
    </location>
</feature>
<reference evidence="5 6" key="2">
    <citation type="submission" date="2009-03" db="EMBL/GenBank/DDBJ databases">
        <title>Draft genome sequence of Roseburia inulinivorans (DSM 16841).</title>
        <authorList>
            <person name="Sudarsanam P."/>
            <person name="Ley R."/>
            <person name="Guruge J."/>
            <person name="Turnbaugh P.J."/>
            <person name="Mahowald M."/>
            <person name="Liep D."/>
            <person name="Gordon J."/>
        </authorList>
    </citation>
    <scope>NUCLEOTIDE SEQUENCE [LARGE SCALE GENOMIC DNA]</scope>
    <source>
        <strain evidence="5 6">DSM 16841</strain>
    </source>
</reference>
<gene>
    <name evidence="5" type="ORF">ROSEINA2194_02879</name>
</gene>
<accession>C0FVV4</accession>
<comment type="similarity">
    <text evidence="1">Belongs to the CapA family.</text>
</comment>
<dbReference type="Gene3D" id="3.60.21.10">
    <property type="match status" value="1"/>
</dbReference>
<evidence type="ECO:0000259" key="4">
    <source>
        <dbReference type="SMART" id="SM00854"/>
    </source>
</evidence>
<dbReference type="PANTHER" id="PTHR33393">
    <property type="entry name" value="POLYGLUTAMINE SYNTHESIS ACCESSORY PROTEIN RV0574C-RELATED"/>
    <property type="match status" value="1"/>
</dbReference>
<dbReference type="Pfam" id="PF09587">
    <property type="entry name" value="PGA_cap"/>
    <property type="match status" value="1"/>
</dbReference>
<evidence type="ECO:0000256" key="2">
    <source>
        <dbReference type="SAM" id="MobiDB-lite"/>
    </source>
</evidence>
<keyword evidence="3" id="KW-0472">Membrane</keyword>
<dbReference type="eggNOG" id="COG2843">
    <property type="taxonomic scope" value="Bacteria"/>
</dbReference>
<evidence type="ECO:0000313" key="5">
    <source>
        <dbReference type="EMBL" id="EEG93291.1"/>
    </source>
</evidence>
<feature type="compositionally biased region" description="Acidic residues" evidence="2">
    <location>
        <begin position="56"/>
        <end position="65"/>
    </location>
</feature>
<evidence type="ECO:0000256" key="1">
    <source>
        <dbReference type="ARBA" id="ARBA00005662"/>
    </source>
</evidence>
<dbReference type="EMBL" id="ACFY01000110">
    <property type="protein sequence ID" value="EEG93291.1"/>
    <property type="molecule type" value="Genomic_DNA"/>
</dbReference>
<dbReference type="InterPro" id="IPR052169">
    <property type="entry name" value="CW_Biosynth-Accessory"/>
</dbReference>
<dbReference type="InterPro" id="IPR029052">
    <property type="entry name" value="Metallo-depent_PP-like"/>
</dbReference>
<name>C0FVV4_9FIRM</name>
<dbReference type="SMART" id="SM00854">
    <property type="entry name" value="PGA_cap"/>
    <property type="match status" value="1"/>
</dbReference>
<dbReference type="AlphaFoldDB" id="C0FVV4"/>
<feature type="domain" description="Capsule synthesis protein CapA" evidence="4">
    <location>
        <begin position="104"/>
        <end position="256"/>
    </location>
</feature>